<comment type="caution">
    <text evidence="2">The sequence shown here is derived from an EMBL/GenBank/DDBJ whole genome shotgun (WGS) entry which is preliminary data.</text>
</comment>
<feature type="repeat" description="ANK" evidence="1">
    <location>
        <begin position="61"/>
        <end position="85"/>
    </location>
</feature>
<keyword evidence="1" id="KW-0040">ANK repeat</keyword>
<dbReference type="PANTHER" id="PTHR47303:SF1">
    <property type="entry name" value="NF-KAPPA-B INHIBITOR BETA"/>
    <property type="match status" value="1"/>
</dbReference>
<dbReference type="Pfam" id="PF12796">
    <property type="entry name" value="Ank_2"/>
    <property type="match status" value="1"/>
</dbReference>
<dbReference type="SMART" id="SM00248">
    <property type="entry name" value="ANK"/>
    <property type="match status" value="3"/>
</dbReference>
<gene>
    <name evidence="2" type="ORF">CTI12_AA058790</name>
</gene>
<accession>A0A2U1Q3A8</accession>
<dbReference type="InterPro" id="IPR036770">
    <property type="entry name" value="Ankyrin_rpt-contain_sf"/>
</dbReference>
<sequence length="250" mass="28500">MKGYWTRAGAILKRDNNIVREAISSDGSTILHIAVGIGNKDFVKNLFSYITKEDVVAKREDGSTALHIAAIVGNTYAADLLLKKNKECVRIKDKKSKEPLHKAYENMHFDTIGYLLKVIQDDSKSEDSVHPHPGDEMRVDLFVNVISAKQYSRASDLIEKFPQFASKNDNVLMAIAKTFPSGDYGETIIPLSWKNLWENICRIAKIFMSLYCLRIFLIDVWNEPPSWRIVSDGCMEELTLHFNPYSYNVF</sequence>
<protein>
    <submittedName>
        <fullName evidence="2">Ankyrin repeat-containing domain, PGG domain protein</fullName>
    </submittedName>
</protein>
<dbReference type="STRING" id="35608.A0A2U1Q3A8"/>
<reference evidence="2 3" key="1">
    <citation type="journal article" date="2018" name="Mol. Plant">
        <title>The genome of Artemisia annua provides insight into the evolution of Asteraceae family and artemisinin biosynthesis.</title>
        <authorList>
            <person name="Shen Q."/>
            <person name="Zhang L."/>
            <person name="Liao Z."/>
            <person name="Wang S."/>
            <person name="Yan T."/>
            <person name="Shi P."/>
            <person name="Liu M."/>
            <person name="Fu X."/>
            <person name="Pan Q."/>
            <person name="Wang Y."/>
            <person name="Lv Z."/>
            <person name="Lu X."/>
            <person name="Zhang F."/>
            <person name="Jiang W."/>
            <person name="Ma Y."/>
            <person name="Chen M."/>
            <person name="Hao X."/>
            <person name="Li L."/>
            <person name="Tang Y."/>
            <person name="Lv G."/>
            <person name="Zhou Y."/>
            <person name="Sun X."/>
            <person name="Brodelius P.E."/>
            <person name="Rose J.K.C."/>
            <person name="Tang K."/>
        </authorList>
    </citation>
    <scope>NUCLEOTIDE SEQUENCE [LARGE SCALE GENOMIC DNA]</scope>
    <source>
        <strain evidence="3">cv. Huhao1</strain>
        <tissue evidence="2">Leaf</tissue>
    </source>
</reference>
<dbReference type="AlphaFoldDB" id="A0A2U1Q3A8"/>
<dbReference type="PROSITE" id="PS50297">
    <property type="entry name" value="ANK_REP_REGION"/>
    <property type="match status" value="1"/>
</dbReference>
<evidence type="ECO:0000313" key="2">
    <source>
        <dbReference type="EMBL" id="PWA92489.1"/>
    </source>
</evidence>
<dbReference type="InterPro" id="IPR002110">
    <property type="entry name" value="Ankyrin_rpt"/>
</dbReference>
<dbReference type="Proteomes" id="UP000245207">
    <property type="component" value="Unassembled WGS sequence"/>
</dbReference>
<dbReference type="PANTHER" id="PTHR47303">
    <property type="match status" value="1"/>
</dbReference>
<evidence type="ECO:0000256" key="1">
    <source>
        <dbReference type="PROSITE-ProRule" id="PRU00023"/>
    </source>
</evidence>
<dbReference type="Gene3D" id="1.25.40.20">
    <property type="entry name" value="Ankyrin repeat-containing domain"/>
    <property type="match status" value="1"/>
</dbReference>
<evidence type="ECO:0000313" key="3">
    <source>
        <dbReference type="Proteomes" id="UP000245207"/>
    </source>
</evidence>
<organism evidence="2 3">
    <name type="scientific">Artemisia annua</name>
    <name type="common">Sweet wormwood</name>
    <dbReference type="NCBI Taxonomy" id="35608"/>
    <lineage>
        <taxon>Eukaryota</taxon>
        <taxon>Viridiplantae</taxon>
        <taxon>Streptophyta</taxon>
        <taxon>Embryophyta</taxon>
        <taxon>Tracheophyta</taxon>
        <taxon>Spermatophyta</taxon>
        <taxon>Magnoliopsida</taxon>
        <taxon>eudicotyledons</taxon>
        <taxon>Gunneridae</taxon>
        <taxon>Pentapetalae</taxon>
        <taxon>asterids</taxon>
        <taxon>campanulids</taxon>
        <taxon>Asterales</taxon>
        <taxon>Asteraceae</taxon>
        <taxon>Asteroideae</taxon>
        <taxon>Anthemideae</taxon>
        <taxon>Artemisiinae</taxon>
        <taxon>Artemisia</taxon>
    </lineage>
</organism>
<dbReference type="PROSITE" id="PS50088">
    <property type="entry name" value="ANK_REPEAT"/>
    <property type="match status" value="1"/>
</dbReference>
<dbReference type="SUPFAM" id="SSF48403">
    <property type="entry name" value="Ankyrin repeat"/>
    <property type="match status" value="1"/>
</dbReference>
<name>A0A2U1Q3A8_ARTAN</name>
<dbReference type="EMBL" id="PKPP01000461">
    <property type="protein sequence ID" value="PWA92489.1"/>
    <property type="molecule type" value="Genomic_DNA"/>
</dbReference>
<proteinExistence type="predicted"/>
<dbReference type="OrthoDB" id="1925304at2759"/>
<keyword evidence="3" id="KW-1185">Reference proteome</keyword>